<dbReference type="GO" id="GO:0016787">
    <property type="term" value="F:hydrolase activity"/>
    <property type="evidence" value="ECO:0007669"/>
    <property type="project" value="UniProtKB-KW"/>
</dbReference>
<dbReference type="EMBL" id="PTJA01000009">
    <property type="protein sequence ID" value="PPK79544.1"/>
    <property type="molecule type" value="Genomic_DNA"/>
</dbReference>
<gene>
    <name evidence="1" type="ORF">BXY41_10922</name>
</gene>
<dbReference type="OrthoDB" id="9761704at2"/>
<keyword evidence="2" id="KW-1185">Reference proteome</keyword>
<dbReference type="SUPFAM" id="SSF101478">
    <property type="entry name" value="ADP-ribosylglycohydrolase"/>
    <property type="match status" value="1"/>
</dbReference>
<evidence type="ECO:0000313" key="1">
    <source>
        <dbReference type="EMBL" id="PPK79544.1"/>
    </source>
</evidence>
<proteinExistence type="predicted"/>
<dbReference type="Gene3D" id="1.10.4080.10">
    <property type="entry name" value="ADP-ribosylation/Crystallin J1"/>
    <property type="match status" value="1"/>
</dbReference>
<dbReference type="RefSeq" id="WP_104437970.1">
    <property type="nucleotide sequence ID" value="NZ_PTJA01000009.1"/>
</dbReference>
<dbReference type="Proteomes" id="UP000237749">
    <property type="component" value="Unassembled WGS sequence"/>
</dbReference>
<comment type="caution">
    <text evidence="1">The sequence shown here is derived from an EMBL/GenBank/DDBJ whole genome shotgun (WGS) entry which is preliminary data.</text>
</comment>
<protein>
    <submittedName>
        <fullName evidence="1">ADP-ribosylglycohydrolase</fullName>
    </submittedName>
</protein>
<dbReference type="Pfam" id="PF03747">
    <property type="entry name" value="ADP_ribosyl_GH"/>
    <property type="match status" value="1"/>
</dbReference>
<organism evidence="1 2">
    <name type="scientific">Lacrimispora xylanisolvens</name>
    <dbReference type="NCBI Taxonomy" id="384636"/>
    <lineage>
        <taxon>Bacteria</taxon>
        <taxon>Bacillati</taxon>
        <taxon>Bacillota</taxon>
        <taxon>Clostridia</taxon>
        <taxon>Lachnospirales</taxon>
        <taxon>Lachnospiraceae</taxon>
        <taxon>Lacrimispora</taxon>
    </lineage>
</organism>
<dbReference type="Gene3D" id="2.60.120.560">
    <property type="entry name" value="Exo-inulinase, domain 1"/>
    <property type="match status" value="1"/>
</dbReference>
<accession>A0A2S6HPN5</accession>
<dbReference type="InterPro" id="IPR036705">
    <property type="entry name" value="Ribosyl_crysJ1_sf"/>
</dbReference>
<reference evidence="1 2" key="1">
    <citation type="submission" date="2018-02" db="EMBL/GenBank/DDBJ databases">
        <title>Genomic Encyclopedia of Archaeal and Bacterial Type Strains, Phase II (KMG-II): from individual species to whole genera.</title>
        <authorList>
            <person name="Goeker M."/>
        </authorList>
    </citation>
    <scope>NUCLEOTIDE SEQUENCE [LARGE SCALE GENOMIC DNA]</scope>
    <source>
        <strain evidence="1 2">DSM 3808</strain>
    </source>
</reference>
<evidence type="ECO:0000313" key="2">
    <source>
        <dbReference type="Proteomes" id="UP000237749"/>
    </source>
</evidence>
<sequence length="699" mass="77941">MVERYYEKVYAGFLGMNIGIRLGAPIEPDVWTEERIFQTYGDLNGYVKDYINFAADDDVNGPVYFLRALDDRKETGTPVTPEDVAKAWLNYTRYLKGMFWWGGYGISTEHTAYMNLKMGIPAPLSGSAVCNGSTVAEQIGGQIFIDTWGLIHPGDPKKAADDGAAAASVSHDGEGLNGARFICACIAQAFTAQSIDEIVETGLNQIPEESLYYQVVKSVERFYRSNPGDFRGCFHMLEQDWGYDKYPGACHIIPNAGVCALALFYGNGDFSRTVEIACMCGWDTDCNAGNVGTIAGVYCGLSQIPDKYRRPINDSVVLSGISGYLNILDIPTYAKEIAAHGYAAIGEELENELRINPEEINFDFLLPGMTHNMRVSNPYYGTINPSGSNSYSDGNGLCILIDDMGYDSCRIYYKSFYGREDFSDERYSPVFSPKVYSGQRVIMELSVQWLKGQKLDLVPYIKTFGKHDIVEISFVDYPENEWFQVEFTIPDTKGDLVEEVGFIVRGSSFPEGTTTGYIHMNKFQVTGLADYEIDIAKQKEEFGTVTPFSTDGGNWTKQGEFLHFHRAEPAFAYTGNYYSKDYRVSALVKPLFGENHLMTVRAKGAMLGYGAGFSGQNRLAIYKNEYGYYILAETDYPWNMESTYLFEIEVRGQKIILSVNGVVILEAEDSSFQSGMFGFGSLSYGRTCFSDIKFTGLEG</sequence>
<name>A0A2S6HPN5_9FIRM</name>
<dbReference type="AlphaFoldDB" id="A0A2S6HPN5"/>
<keyword evidence="1" id="KW-0378">Hydrolase</keyword>
<dbReference type="InterPro" id="IPR005502">
    <property type="entry name" value="Ribosyl_crysJ1"/>
</dbReference>